<dbReference type="Proteomes" id="UP000032141">
    <property type="component" value="Chromosome C4"/>
</dbReference>
<keyword evidence="7" id="KW-0206">Cytoskeleton</keyword>
<evidence type="ECO:0000313" key="13">
    <source>
        <dbReference type="Proteomes" id="UP000032141"/>
    </source>
</evidence>
<dbReference type="InterPro" id="IPR036915">
    <property type="entry name" value="Cyclin-like_sf"/>
</dbReference>
<dbReference type="Pfam" id="PF00134">
    <property type="entry name" value="Cyclin_N"/>
    <property type="match status" value="1"/>
</dbReference>
<dbReference type="SUPFAM" id="SSF52540">
    <property type="entry name" value="P-loop containing nucleoside triphosphate hydrolases"/>
    <property type="match status" value="1"/>
</dbReference>
<dbReference type="GO" id="GO:0005876">
    <property type="term" value="C:spindle microtubule"/>
    <property type="evidence" value="ECO:0007669"/>
    <property type="project" value="TreeGrafter"/>
</dbReference>
<dbReference type="EnsemblPlants" id="Bo4g109780.1">
    <property type="protein sequence ID" value="Bo4g109780.1"/>
    <property type="gene ID" value="Bo4g109780"/>
</dbReference>
<reference evidence="12 13" key="1">
    <citation type="journal article" date="2014" name="Genome Biol.">
        <title>Transcriptome and methylome profiling reveals relics of genome dominance in the mesopolyploid Brassica oleracea.</title>
        <authorList>
            <person name="Parkin I.A."/>
            <person name="Koh C."/>
            <person name="Tang H."/>
            <person name="Robinson S.J."/>
            <person name="Kagale S."/>
            <person name="Clarke W.E."/>
            <person name="Town C.D."/>
            <person name="Nixon J."/>
            <person name="Krishnakumar V."/>
            <person name="Bidwell S.L."/>
            <person name="Denoeud F."/>
            <person name="Belcram H."/>
            <person name="Links M.G."/>
            <person name="Just J."/>
            <person name="Clarke C."/>
            <person name="Bender T."/>
            <person name="Huebert T."/>
            <person name="Mason A.S."/>
            <person name="Pires J.C."/>
            <person name="Barker G."/>
            <person name="Moore J."/>
            <person name="Walley P.G."/>
            <person name="Manoli S."/>
            <person name="Batley J."/>
            <person name="Edwards D."/>
            <person name="Nelson M.N."/>
            <person name="Wang X."/>
            <person name="Paterson A.H."/>
            <person name="King G."/>
            <person name="Bancroft I."/>
            <person name="Chalhoub B."/>
            <person name="Sharpe A.G."/>
        </authorList>
    </citation>
    <scope>NUCLEOTIDE SEQUENCE</scope>
    <source>
        <strain evidence="12 13">cv. TO1000</strain>
    </source>
</reference>
<dbReference type="HOGENOM" id="CLU_001485_2_1_1"/>
<feature type="domain" description="Kinesin motor" evidence="11">
    <location>
        <begin position="89"/>
        <end position="334"/>
    </location>
</feature>
<proteinExistence type="inferred from homology"/>
<dbReference type="STRING" id="109376.A0A0D3BX61"/>
<dbReference type="GO" id="GO:0090307">
    <property type="term" value="P:mitotic spindle assembly"/>
    <property type="evidence" value="ECO:0007669"/>
    <property type="project" value="TreeGrafter"/>
</dbReference>
<dbReference type="OMA" id="ANQERIY"/>
<dbReference type="InterPro" id="IPR036961">
    <property type="entry name" value="Kinesin_motor_dom_sf"/>
</dbReference>
<dbReference type="PRINTS" id="PR00380">
    <property type="entry name" value="KINESINHEAVY"/>
</dbReference>
<keyword evidence="2" id="KW-0963">Cytoplasm</keyword>
<dbReference type="SMART" id="SM00129">
    <property type="entry name" value="KISc"/>
    <property type="match status" value="1"/>
</dbReference>
<evidence type="ECO:0000256" key="6">
    <source>
        <dbReference type="ARBA" id="ARBA00023175"/>
    </source>
</evidence>
<dbReference type="SUPFAM" id="SSF47954">
    <property type="entry name" value="Cyclin-like"/>
    <property type="match status" value="1"/>
</dbReference>
<evidence type="ECO:0000256" key="7">
    <source>
        <dbReference type="ARBA" id="ARBA00023212"/>
    </source>
</evidence>
<name>A0A0D3BX61_BRAOL</name>
<dbReference type="PANTHER" id="PTHR47970:SF32">
    <property type="entry name" value="KINESIN-LIKE PROTEIN KIN-5B"/>
    <property type="match status" value="1"/>
</dbReference>
<evidence type="ECO:0000256" key="3">
    <source>
        <dbReference type="ARBA" id="ARBA00022701"/>
    </source>
</evidence>
<evidence type="ECO:0000313" key="12">
    <source>
        <dbReference type="EnsemblPlants" id="Bo4g109780.1"/>
    </source>
</evidence>
<evidence type="ECO:0000256" key="5">
    <source>
        <dbReference type="ARBA" id="ARBA00022840"/>
    </source>
</evidence>
<evidence type="ECO:0000256" key="1">
    <source>
        <dbReference type="ARBA" id="ARBA00004186"/>
    </source>
</evidence>
<protein>
    <recommendedName>
        <fullName evidence="11">Kinesin motor domain-containing protein</fullName>
    </recommendedName>
</protein>
<evidence type="ECO:0000259" key="11">
    <source>
        <dbReference type="PROSITE" id="PS50067"/>
    </source>
</evidence>
<dbReference type="InterPro" id="IPR047149">
    <property type="entry name" value="KIF11-like"/>
</dbReference>
<sequence length="378" mass="42264">MEGLNFEKCEECGVMIAIALFDMHECGEKRSEVKRFKCVSSGKYEEVSVPVVDDLILISDKSYTRREVLDMEKLMANTLQFNFSLPTPCTVFAYGQTGTGKTYTMEGGMPKMGGDLPAEAGVIPRAVRHIFETLESQKADYSMKVTFLELYNEEVTDLLAQEDSSRSSSDDKQKKPVSLMEDEKGYVVLRGLEEEVVYSANDIYALQRGSSKRLTADTLLNKRSSRSSGLREYFALNLVDLAGSENILRSGSRDGRAREAGEIKKSLLTLGRVINALVEHSSHIPYRDSELTRLLRDSLGGKTKTCIIATISPSAHSLEETLSTLDYAYRAKNIKNKPEANQKLSKDLLLKDLYLELERMKEGLHITFSCISSDVDLL</sequence>
<keyword evidence="6 10" id="KW-0505">Motor protein</keyword>
<dbReference type="Gramene" id="Bo4g109780.1">
    <property type="protein sequence ID" value="Bo4g109780.1"/>
    <property type="gene ID" value="Bo4g109780"/>
</dbReference>
<dbReference type="Gene3D" id="3.40.850.10">
    <property type="entry name" value="Kinesin motor domain"/>
    <property type="match status" value="1"/>
</dbReference>
<dbReference type="PANTHER" id="PTHR47970">
    <property type="entry name" value="KINESIN-LIKE PROTEIN KIF11"/>
    <property type="match status" value="1"/>
</dbReference>
<evidence type="ECO:0000256" key="4">
    <source>
        <dbReference type="ARBA" id="ARBA00022741"/>
    </source>
</evidence>
<dbReference type="eggNOG" id="KOG0653">
    <property type="taxonomic scope" value="Eukaryota"/>
</dbReference>
<dbReference type="FunFam" id="3.40.850.10:FF:000019">
    <property type="entry name" value="Kinesin-like protein KIN-5D"/>
    <property type="match status" value="1"/>
</dbReference>
<accession>A0A0D3BX61</accession>
<keyword evidence="3" id="KW-0493">Microtubule</keyword>
<evidence type="ECO:0000256" key="9">
    <source>
        <dbReference type="ARBA" id="ARBA00046159"/>
    </source>
</evidence>
<dbReference type="PROSITE" id="PS50067">
    <property type="entry name" value="KINESIN_MOTOR_2"/>
    <property type="match status" value="1"/>
</dbReference>
<evidence type="ECO:0000256" key="10">
    <source>
        <dbReference type="PROSITE-ProRule" id="PRU00283"/>
    </source>
</evidence>
<dbReference type="AlphaFoldDB" id="A0A0D3BX61"/>
<dbReference type="GO" id="GO:0005524">
    <property type="term" value="F:ATP binding"/>
    <property type="evidence" value="ECO:0007669"/>
    <property type="project" value="UniProtKB-UniRule"/>
</dbReference>
<evidence type="ECO:0000256" key="2">
    <source>
        <dbReference type="ARBA" id="ARBA00022490"/>
    </source>
</evidence>
<dbReference type="GO" id="GO:0008017">
    <property type="term" value="F:microtubule binding"/>
    <property type="evidence" value="ECO:0007669"/>
    <property type="project" value="InterPro"/>
</dbReference>
<dbReference type="Pfam" id="PF00225">
    <property type="entry name" value="Kinesin"/>
    <property type="match status" value="1"/>
</dbReference>
<comment type="subcellular location">
    <subcellularLocation>
        <location evidence="1">Cytoplasm</location>
        <location evidence="1">Cytoskeleton</location>
        <location evidence="1">Spindle</location>
    </subcellularLocation>
</comment>
<dbReference type="InterPro" id="IPR006671">
    <property type="entry name" value="Cyclin_N"/>
</dbReference>
<dbReference type="GO" id="GO:0072686">
    <property type="term" value="C:mitotic spindle"/>
    <property type="evidence" value="ECO:0007669"/>
    <property type="project" value="TreeGrafter"/>
</dbReference>
<keyword evidence="4 10" id="KW-0547">Nucleotide-binding</keyword>
<feature type="binding site" evidence="10">
    <location>
        <begin position="95"/>
        <end position="102"/>
    </location>
    <ligand>
        <name>ATP</name>
        <dbReference type="ChEBI" id="CHEBI:30616"/>
    </ligand>
</feature>
<keyword evidence="5 10" id="KW-0067">ATP-binding</keyword>
<keyword evidence="13" id="KW-1185">Reference proteome</keyword>
<dbReference type="eggNOG" id="KOG0243">
    <property type="taxonomic scope" value="Eukaryota"/>
</dbReference>
<dbReference type="InterPro" id="IPR001752">
    <property type="entry name" value="Kinesin_motor_dom"/>
</dbReference>
<organism evidence="12 13">
    <name type="scientific">Brassica oleracea var. oleracea</name>
    <dbReference type="NCBI Taxonomy" id="109376"/>
    <lineage>
        <taxon>Eukaryota</taxon>
        <taxon>Viridiplantae</taxon>
        <taxon>Streptophyta</taxon>
        <taxon>Embryophyta</taxon>
        <taxon>Tracheophyta</taxon>
        <taxon>Spermatophyta</taxon>
        <taxon>Magnoliopsida</taxon>
        <taxon>eudicotyledons</taxon>
        <taxon>Gunneridae</taxon>
        <taxon>Pentapetalae</taxon>
        <taxon>rosids</taxon>
        <taxon>malvids</taxon>
        <taxon>Brassicales</taxon>
        <taxon>Brassicaceae</taxon>
        <taxon>Brassiceae</taxon>
        <taxon>Brassica</taxon>
    </lineage>
</organism>
<dbReference type="GO" id="GO:0008574">
    <property type="term" value="F:plus-end-directed microtubule motor activity"/>
    <property type="evidence" value="ECO:0007669"/>
    <property type="project" value="TreeGrafter"/>
</dbReference>
<dbReference type="InterPro" id="IPR027417">
    <property type="entry name" value="P-loop_NTPase"/>
</dbReference>
<reference evidence="12" key="2">
    <citation type="submission" date="2015-03" db="UniProtKB">
        <authorList>
            <consortium name="EnsemblPlants"/>
        </authorList>
    </citation>
    <scope>IDENTIFICATION</scope>
</reference>
<evidence type="ECO:0000256" key="8">
    <source>
        <dbReference type="ARBA" id="ARBA00034704"/>
    </source>
</evidence>
<comment type="similarity">
    <text evidence="8">Belongs to the TRAFAC class myosin-kinesin ATPase superfamily. Kinesin family. KIN-5/BimC subfamily.</text>
</comment>
<comment type="function">
    <text evidence="9">Responsible for microtubule translocation. May be important for the organization of phragmoplast-specific arrays of microtubules. Plays an essential role in stabilizing the mitotic spindle. Required during mitotic cytokinesis.</text>
</comment>
<dbReference type="GO" id="GO:0051231">
    <property type="term" value="P:spindle elongation"/>
    <property type="evidence" value="ECO:0007669"/>
    <property type="project" value="TreeGrafter"/>
</dbReference>
<dbReference type="GO" id="GO:0007018">
    <property type="term" value="P:microtubule-based movement"/>
    <property type="evidence" value="ECO:0007669"/>
    <property type="project" value="InterPro"/>
</dbReference>